<reference evidence="3" key="1">
    <citation type="submission" date="2019-11" db="EMBL/GenBank/DDBJ databases">
        <authorList>
            <person name="Feng L."/>
        </authorList>
    </citation>
    <scope>NUCLEOTIDE SEQUENCE</scope>
    <source>
        <strain evidence="3">AodontolyticusLFYP35</strain>
    </source>
</reference>
<dbReference type="InterPro" id="IPR049468">
    <property type="entry name" value="Restrct_endonuc-II-like_dom"/>
</dbReference>
<feature type="compositionally biased region" description="Basic and acidic residues" evidence="1">
    <location>
        <begin position="1263"/>
        <end position="1276"/>
    </location>
</feature>
<organism evidence="3">
    <name type="scientific">Schaalia odontolytica</name>
    <dbReference type="NCBI Taxonomy" id="1660"/>
    <lineage>
        <taxon>Bacteria</taxon>
        <taxon>Bacillati</taxon>
        <taxon>Actinomycetota</taxon>
        <taxon>Actinomycetes</taxon>
        <taxon>Actinomycetales</taxon>
        <taxon>Actinomycetaceae</taxon>
        <taxon>Schaalia</taxon>
    </lineage>
</organism>
<feature type="region of interest" description="Disordered" evidence="1">
    <location>
        <begin position="250"/>
        <end position="276"/>
    </location>
</feature>
<evidence type="ECO:0000259" key="2">
    <source>
        <dbReference type="Pfam" id="PF18741"/>
    </source>
</evidence>
<feature type="compositionally biased region" description="Basic and acidic residues" evidence="1">
    <location>
        <begin position="262"/>
        <end position="272"/>
    </location>
</feature>
<accession>A0A6N2R6G3</accession>
<feature type="region of interest" description="Disordered" evidence="1">
    <location>
        <begin position="1238"/>
        <end position="1292"/>
    </location>
</feature>
<feature type="region of interest" description="Disordered" evidence="1">
    <location>
        <begin position="1"/>
        <end position="30"/>
    </location>
</feature>
<sequence>MAVNFFSRSTQNSSREPVDTVPETPSAPSDHVVQEWRAQLRLLTSQEGGNSFPSLTVSEAHPGGLAQLYAGRPTKLSSLIRESAAHKRALERARSLVSFAHEMAMHHGVAPVHIAIGHAQWGSGDARQSAPVFLRPLRLAVEGDDVVITLRHGMELSAAFEDALADKGVRIDMDEVAHLSTQTHGFSASVVLDHARRAASVLENFDVREELTIGIFEHPAALLLRELDHPAVLMKNRVIRALAGDAAARSAISGPLPQSNPNDRDPDEERGAGDLTPRQQDVVEAVAEGHSFIVDTPSGADDASLISAIIADSAANGRTLVHIAGSPSRALAVHGRLRELGIDEVAVRIDGSNATDALLGEKLLHAAEDTNSVEDTAEVAQMRARLRTIRQTLSSYTTYLHRPFKNFGVSAFNALQVLTDLTATKPAPRTRVRLGEDVLLEIASDQGERARELLHEASALGVFSRQAQVGPWKGIVIGSQEQVPDVLERVDRLAKETLPQLRVIMSSVAGESGITPAVDMRQWYAQLSMFEGVREVLDIFQPRVFERSAADMVIATASKKWRQEHGISMSRSQRVRLVKQAQDMLRPGTHVNDLHRALLTVQERRDVWRQHCDSDGWPTLPSNLTQAVELTQDVAEDLEHLTPMFATAHGDLEAMPIAELAKLCERLSADPEGGYELPRRVAVLKALSELGLEPLTRDLRQRHVADDQLDAELDLAWWASILGLMLATDSRLGGFDPAVLEQTLIEGRDLDRRQVASLVPQVISRLHRVRTQALADDPQALRALELAVQDQHPLTSLYAQFPLSWKLIPAVLTVPTLVPQILPEQQQVDVVILDGIDELPIAELVPIISRASQVVVFADLAQEHSEDAVEALAEVLPQVRMDVRPTRLNDQMALLLARYRVDHTGVPVPWTSASAPVTAVWTEGTGMPTPGSEAVESTSVEVDAVVEAVLEHATSTPDRSLAVVALNAQHAERIRAQLTRTIGAEPGLASFFDPARVEPFVVVDPDGARGLGRDHVIISVGFAKTPHGRVIHHFGVFSSPAGAGAMADVLRSVRGDLTVVSSIRPEEIDTSRLSQRGALMLVDLLEIAQGQSGVGIDAWPTLEIEPDRLLIDLADRLYGLGLEVVANIGIPGGLRIPLAIGHPEVPGRLLLAVLTDDDEYVAQPSLRVRDRLWPSMLEEQGWKVHIALSMAVFIDPAKETDRIVQLVLDAVDEINGPAAPVLELPEDPDAEFGVAEEEDAFASVSSEASHEVQEDDEASQARQRRDELVEDARENEAVAESENDADSARGERPAIARGLPLAAYSDDQLDEVALWVASDGVERSEEEAVDELWRALGLTRRGAQTDAVLRHVIRRNSK</sequence>
<gene>
    <name evidence="3" type="ORF">AOLFYP35_00161</name>
</gene>
<evidence type="ECO:0000313" key="3">
    <source>
        <dbReference type="EMBL" id="VYS75819.1"/>
    </source>
</evidence>
<name>A0A6N2R6G3_9ACTO</name>
<evidence type="ECO:0000256" key="1">
    <source>
        <dbReference type="SAM" id="MobiDB-lite"/>
    </source>
</evidence>
<feature type="domain" description="Restriction endonuclease type II-like" evidence="2">
    <location>
        <begin position="1113"/>
        <end position="1205"/>
    </location>
</feature>
<dbReference type="EMBL" id="CACRSM010000002">
    <property type="protein sequence ID" value="VYS75819.1"/>
    <property type="molecule type" value="Genomic_DNA"/>
</dbReference>
<dbReference type="Pfam" id="PF18741">
    <property type="entry name" value="MTES_1575"/>
    <property type="match status" value="1"/>
</dbReference>
<proteinExistence type="predicted"/>
<feature type="compositionally biased region" description="Polar residues" evidence="1">
    <location>
        <begin position="1"/>
        <end position="15"/>
    </location>
</feature>
<protein>
    <recommendedName>
        <fullName evidence="2">Restriction endonuclease type II-like domain-containing protein</fullName>
    </recommendedName>
</protein>